<comment type="similarity">
    <text evidence="1">Belongs to the metallo-dependent hydrolases superfamily. TatD-type hydrolase family.</text>
</comment>
<dbReference type="RefSeq" id="WP_151152118.1">
    <property type="nucleotide sequence ID" value="NZ_WAIE01000013.1"/>
</dbReference>
<dbReference type="PANTHER" id="PTHR46124">
    <property type="entry name" value="D-AMINOACYL-TRNA DEACYLASE"/>
    <property type="match status" value="1"/>
</dbReference>
<feature type="binding site" evidence="4">
    <location>
        <position position="27"/>
    </location>
    <ligand>
        <name>a divalent metal cation</name>
        <dbReference type="ChEBI" id="CHEBI:60240"/>
        <label>1</label>
    </ligand>
</feature>
<dbReference type="FunFam" id="3.20.20.140:FF:000005">
    <property type="entry name" value="TatD family hydrolase"/>
    <property type="match status" value="1"/>
</dbReference>
<evidence type="ECO:0000256" key="1">
    <source>
        <dbReference type="ARBA" id="ARBA00009275"/>
    </source>
</evidence>
<name>A0A6N6MW88_9BACT</name>
<dbReference type="PIRSF" id="PIRSF005902">
    <property type="entry name" value="DNase_TatD"/>
    <property type="match status" value="1"/>
</dbReference>
<dbReference type="PANTHER" id="PTHR46124:SF2">
    <property type="entry name" value="D-AMINOACYL-TRNA DEACYLASE"/>
    <property type="match status" value="1"/>
</dbReference>
<dbReference type="GO" id="GO:0005829">
    <property type="term" value="C:cytosol"/>
    <property type="evidence" value="ECO:0007669"/>
    <property type="project" value="TreeGrafter"/>
</dbReference>
<dbReference type="InterPro" id="IPR018228">
    <property type="entry name" value="DNase_TatD-rel_CS"/>
</dbReference>
<dbReference type="NCBIfam" id="TIGR00010">
    <property type="entry name" value="YchF/TatD family DNA exonuclease"/>
    <property type="match status" value="1"/>
</dbReference>
<evidence type="ECO:0000313" key="5">
    <source>
        <dbReference type="EMBL" id="KAB1437206.1"/>
    </source>
</evidence>
<gene>
    <name evidence="5" type="ORF">F8A88_15605</name>
</gene>
<dbReference type="PROSITE" id="PS01091">
    <property type="entry name" value="TATD_3"/>
    <property type="match status" value="1"/>
</dbReference>
<dbReference type="PROSITE" id="PS01090">
    <property type="entry name" value="TATD_2"/>
    <property type="match status" value="1"/>
</dbReference>
<feature type="binding site" evidence="4">
    <location>
        <position position="173"/>
    </location>
    <ligand>
        <name>a divalent metal cation</name>
        <dbReference type="ChEBI" id="CHEBI:60240"/>
        <label>2</label>
    </ligand>
</feature>
<dbReference type="Gene3D" id="3.20.20.140">
    <property type="entry name" value="Metal-dependent hydrolases"/>
    <property type="match status" value="1"/>
</dbReference>
<dbReference type="AlphaFoldDB" id="A0A6N6MW88"/>
<reference evidence="5 6" key="1">
    <citation type="journal article" date="2017" name="Int. J. Syst. Evol. Microbiol.">
        <title>Desulfovibrio senegalensis sp. nov., a mesophilic sulfate reducer isolated from marine sediment.</title>
        <authorList>
            <person name="Thioye A."/>
            <person name="Gam Z.B.A."/>
            <person name="Mbengue M."/>
            <person name="Cayol J.L."/>
            <person name="Joseph-Bartoli M."/>
            <person name="Toure-Kane C."/>
            <person name="Labat M."/>
        </authorList>
    </citation>
    <scope>NUCLEOTIDE SEQUENCE [LARGE SCALE GENOMIC DNA]</scope>
    <source>
        <strain evidence="5 6">DSM 101509</strain>
    </source>
</reference>
<dbReference type="GO" id="GO:0016788">
    <property type="term" value="F:hydrolase activity, acting on ester bonds"/>
    <property type="evidence" value="ECO:0007669"/>
    <property type="project" value="InterPro"/>
</dbReference>
<dbReference type="Pfam" id="PF01026">
    <property type="entry name" value="TatD_DNase"/>
    <property type="match status" value="1"/>
</dbReference>
<comment type="caution">
    <text evidence="5">The sequence shown here is derived from an EMBL/GenBank/DDBJ whole genome shotgun (WGS) entry which is preliminary data.</text>
</comment>
<proteinExistence type="inferred from homology"/>
<dbReference type="CDD" id="cd01310">
    <property type="entry name" value="TatD_DNAse"/>
    <property type="match status" value="1"/>
</dbReference>
<dbReference type="GO" id="GO:0004536">
    <property type="term" value="F:DNA nuclease activity"/>
    <property type="evidence" value="ECO:0007669"/>
    <property type="project" value="InterPro"/>
</dbReference>
<dbReference type="EMBL" id="WAIE01000013">
    <property type="protein sequence ID" value="KAB1437206.1"/>
    <property type="molecule type" value="Genomic_DNA"/>
</dbReference>
<dbReference type="OrthoDB" id="9810005at2"/>
<dbReference type="InterPro" id="IPR001130">
    <property type="entry name" value="TatD-like"/>
</dbReference>
<evidence type="ECO:0000313" key="6">
    <source>
        <dbReference type="Proteomes" id="UP000438699"/>
    </source>
</evidence>
<keyword evidence="3" id="KW-0378">Hydrolase</keyword>
<evidence type="ECO:0000256" key="3">
    <source>
        <dbReference type="ARBA" id="ARBA00022801"/>
    </source>
</evidence>
<feature type="binding site" evidence="4">
    <location>
        <position position="223"/>
    </location>
    <ligand>
        <name>a divalent metal cation</name>
        <dbReference type="ChEBI" id="CHEBI:60240"/>
        <label>1</label>
    </ligand>
</feature>
<sequence length="279" mass="31693">MSKKKKKNRREPETLELSCVGVETHAHLDLEDFDEDREELLERARACGVSAIGNVFLGPDAFERNRTLFDAHPEVFFLLGIHPNNTDRCTDDDLERMRAHFKAEPRLLAVGEIGLDFYWDHVPHDVQAEAFVRQLHMARELGKPVVIHSRDAHERTVEILEAEGFRDYPVLWHCFGGDAGFAARVVSNGWMVSVPGPVTFNKNVETQAAVASVPLDRLVLETDCPYLTPEPWRGKRNHPALVVFTAEKVALLKAISVQDLWRITGENARRFFGLEKLAY</sequence>
<accession>A0A6N6MW88</accession>
<feature type="binding site" evidence="4">
    <location>
        <position position="112"/>
    </location>
    <ligand>
        <name>a divalent metal cation</name>
        <dbReference type="ChEBI" id="CHEBI:60240"/>
        <label>1</label>
    </ligand>
</feature>
<keyword evidence="2 4" id="KW-0479">Metal-binding</keyword>
<keyword evidence="6" id="KW-1185">Reference proteome</keyword>
<dbReference type="GO" id="GO:0046872">
    <property type="term" value="F:metal ion binding"/>
    <property type="evidence" value="ECO:0007669"/>
    <property type="project" value="UniProtKB-KW"/>
</dbReference>
<feature type="binding site" evidence="4">
    <location>
        <position position="148"/>
    </location>
    <ligand>
        <name>a divalent metal cation</name>
        <dbReference type="ChEBI" id="CHEBI:60240"/>
        <label>2</label>
    </ligand>
</feature>
<evidence type="ECO:0000256" key="2">
    <source>
        <dbReference type="ARBA" id="ARBA00022723"/>
    </source>
</evidence>
<dbReference type="InterPro" id="IPR015991">
    <property type="entry name" value="TatD/YcfH-like"/>
</dbReference>
<dbReference type="InterPro" id="IPR032466">
    <property type="entry name" value="Metal_Hydrolase"/>
</dbReference>
<protein>
    <submittedName>
        <fullName evidence="5">TatD family deoxyribonuclease</fullName>
    </submittedName>
</protein>
<organism evidence="5 6">
    <name type="scientific">Pseudodesulfovibrio senegalensis</name>
    <dbReference type="NCBI Taxonomy" id="1721087"/>
    <lineage>
        <taxon>Bacteria</taxon>
        <taxon>Pseudomonadati</taxon>
        <taxon>Thermodesulfobacteriota</taxon>
        <taxon>Desulfovibrionia</taxon>
        <taxon>Desulfovibrionales</taxon>
        <taxon>Desulfovibrionaceae</taxon>
    </lineage>
</organism>
<dbReference type="Proteomes" id="UP000438699">
    <property type="component" value="Unassembled WGS sequence"/>
</dbReference>
<dbReference type="SUPFAM" id="SSF51556">
    <property type="entry name" value="Metallo-dependent hydrolases"/>
    <property type="match status" value="1"/>
</dbReference>
<evidence type="ECO:0000256" key="4">
    <source>
        <dbReference type="PIRSR" id="PIRSR005902-1"/>
    </source>
</evidence>
<feature type="binding site" evidence="4">
    <location>
        <position position="25"/>
    </location>
    <ligand>
        <name>a divalent metal cation</name>
        <dbReference type="ChEBI" id="CHEBI:60240"/>
        <label>1</label>
    </ligand>
</feature>